<name>A0A1H2SUP1_9GAMM</name>
<dbReference type="STRING" id="488533.SAMN04487960_102246"/>
<dbReference type="Gene3D" id="2.60.120.430">
    <property type="entry name" value="Galactose-binding lectin"/>
    <property type="match status" value="1"/>
</dbReference>
<protein>
    <submittedName>
        <fullName evidence="2">Uncharacterized protein</fullName>
    </submittedName>
</protein>
<proteinExistence type="predicted"/>
<keyword evidence="1" id="KW-0812">Transmembrane</keyword>
<organism evidence="2 3">
    <name type="scientific">Marinobacter mobilis</name>
    <dbReference type="NCBI Taxonomy" id="488533"/>
    <lineage>
        <taxon>Bacteria</taxon>
        <taxon>Pseudomonadati</taxon>
        <taxon>Pseudomonadota</taxon>
        <taxon>Gammaproteobacteria</taxon>
        <taxon>Pseudomonadales</taxon>
        <taxon>Marinobacteraceae</taxon>
        <taxon>Marinobacter</taxon>
    </lineage>
</organism>
<dbReference type="Proteomes" id="UP000199675">
    <property type="component" value="Unassembled WGS sequence"/>
</dbReference>
<dbReference type="AlphaFoldDB" id="A0A1H2SUP1"/>
<evidence type="ECO:0000256" key="1">
    <source>
        <dbReference type="SAM" id="Phobius"/>
    </source>
</evidence>
<reference evidence="2 3" key="1">
    <citation type="submission" date="2016-10" db="EMBL/GenBank/DDBJ databases">
        <authorList>
            <person name="de Groot N.N."/>
        </authorList>
    </citation>
    <scope>NUCLEOTIDE SEQUENCE [LARGE SCALE GENOMIC DNA]</scope>
    <source>
        <strain evidence="2 3">CGMCC 1.7059</strain>
    </source>
</reference>
<evidence type="ECO:0000313" key="2">
    <source>
        <dbReference type="EMBL" id="SDW35386.1"/>
    </source>
</evidence>
<keyword evidence="1" id="KW-0472">Membrane</keyword>
<keyword evidence="1" id="KW-1133">Transmembrane helix</keyword>
<dbReference type="EMBL" id="FNNE01000002">
    <property type="protein sequence ID" value="SDW35386.1"/>
    <property type="molecule type" value="Genomic_DNA"/>
</dbReference>
<sequence length="295" mass="33629">MLLPLFFTGGPDWASSPLVKAIWNLGHIAFFWLLVTWLYPSQTRPTWRAWGLVTVAVLIVGALVEAAQDGLQREADWHDMLRNLAGAWLALAWQMRAEPCQPGVGRLRMWLPRALPLALVLFELALVVQVATQQVLIQQQLPVLYDFSSQQPQRYWSGNVSRDRDLAQTGSHALRINLGTEQYSGASLDNLAADWRGYERLELSLLNPSTTPLAMTLRINDRRHDRGDNAFDDRFNQRLHLEPGYNRFTIDLDQVRHAPAGREMEMNDIRRLGLFAVRLPAPRVVYLLDMSLDLP</sequence>
<dbReference type="RefSeq" id="WP_245725905.1">
    <property type="nucleotide sequence ID" value="NZ_FNNE01000002.1"/>
</dbReference>
<evidence type="ECO:0000313" key="3">
    <source>
        <dbReference type="Proteomes" id="UP000199675"/>
    </source>
</evidence>
<feature type="transmembrane region" description="Helical" evidence="1">
    <location>
        <begin position="21"/>
        <end position="40"/>
    </location>
</feature>
<accession>A0A1H2SUP1</accession>
<keyword evidence="3" id="KW-1185">Reference proteome</keyword>
<gene>
    <name evidence="2" type="ORF">SAMN04487960_102246</name>
</gene>
<feature type="transmembrane region" description="Helical" evidence="1">
    <location>
        <begin position="46"/>
        <end position="64"/>
    </location>
</feature>